<reference evidence="1 2" key="1">
    <citation type="journal article" date="2019" name="Sci. Rep.">
        <title>Orb-weaving spider Araneus ventricosus genome elucidates the spidroin gene catalogue.</title>
        <authorList>
            <person name="Kono N."/>
            <person name="Nakamura H."/>
            <person name="Ohtoshi R."/>
            <person name="Moran D.A.P."/>
            <person name="Shinohara A."/>
            <person name="Yoshida Y."/>
            <person name="Fujiwara M."/>
            <person name="Mori M."/>
            <person name="Tomita M."/>
            <person name="Arakawa K."/>
        </authorList>
    </citation>
    <scope>NUCLEOTIDE SEQUENCE [LARGE SCALE GENOMIC DNA]</scope>
</reference>
<evidence type="ECO:0000313" key="2">
    <source>
        <dbReference type="Proteomes" id="UP000499080"/>
    </source>
</evidence>
<proteinExistence type="predicted"/>
<organism evidence="1 2">
    <name type="scientific">Araneus ventricosus</name>
    <name type="common">Orbweaver spider</name>
    <name type="synonym">Epeira ventricosa</name>
    <dbReference type="NCBI Taxonomy" id="182803"/>
    <lineage>
        <taxon>Eukaryota</taxon>
        <taxon>Metazoa</taxon>
        <taxon>Ecdysozoa</taxon>
        <taxon>Arthropoda</taxon>
        <taxon>Chelicerata</taxon>
        <taxon>Arachnida</taxon>
        <taxon>Araneae</taxon>
        <taxon>Araneomorphae</taxon>
        <taxon>Entelegynae</taxon>
        <taxon>Araneoidea</taxon>
        <taxon>Araneidae</taxon>
        <taxon>Araneus</taxon>
    </lineage>
</organism>
<name>A0A4Y2RP94_ARAVE</name>
<keyword evidence="2" id="KW-1185">Reference proteome</keyword>
<sequence>MNGRPVRCKSVDAFRSAGNALTHRATVLRDNAQVTGLEKSVTTFRCIFALGNLDFNPPPLIAACKHAFELSTLHFNAAQQLPFQLDRLFYAINTSTTAPPRGSHILFPHPNICDFLGNVATTLFTTLVNI</sequence>
<evidence type="ECO:0000313" key="1">
    <source>
        <dbReference type="EMBL" id="GBN77471.1"/>
    </source>
</evidence>
<gene>
    <name evidence="1" type="ORF">AVEN_114698_1</name>
</gene>
<dbReference type="EMBL" id="BGPR01017856">
    <property type="protein sequence ID" value="GBN77471.1"/>
    <property type="molecule type" value="Genomic_DNA"/>
</dbReference>
<dbReference type="Proteomes" id="UP000499080">
    <property type="component" value="Unassembled WGS sequence"/>
</dbReference>
<comment type="caution">
    <text evidence="1">The sequence shown here is derived from an EMBL/GenBank/DDBJ whole genome shotgun (WGS) entry which is preliminary data.</text>
</comment>
<accession>A0A4Y2RP94</accession>
<dbReference type="AlphaFoldDB" id="A0A4Y2RP94"/>
<protein>
    <submittedName>
        <fullName evidence="1">Uncharacterized protein</fullName>
    </submittedName>
</protein>